<dbReference type="HOGENOM" id="CLU_2082062_0_0_5"/>
<organism evidence="1 2">
    <name type="scientific">Methylobacterium radiotolerans (strain ATCC 27329 / DSM 1819 / JCM 2831 / NBRC 15690 / NCIMB 10815 / 0-1)</name>
    <dbReference type="NCBI Taxonomy" id="426355"/>
    <lineage>
        <taxon>Bacteria</taxon>
        <taxon>Pseudomonadati</taxon>
        <taxon>Pseudomonadota</taxon>
        <taxon>Alphaproteobacteria</taxon>
        <taxon>Hyphomicrobiales</taxon>
        <taxon>Methylobacteriaceae</taxon>
        <taxon>Methylobacterium</taxon>
    </lineage>
</organism>
<proteinExistence type="predicted"/>
<evidence type="ECO:0000313" key="2">
    <source>
        <dbReference type="Proteomes" id="UP000006589"/>
    </source>
</evidence>
<dbReference type="KEGG" id="mrd:Mrad2831_6303"/>
<protein>
    <submittedName>
        <fullName evidence="1">Uncharacterized protein</fullName>
    </submittedName>
</protein>
<evidence type="ECO:0000313" key="1">
    <source>
        <dbReference type="EMBL" id="ACB28225.1"/>
    </source>
</evidence>
<dbReference type="GeneID" id="6141910"/>
<dbReference type="Proteomes" id="UP000006589">
    <property type="component" value="Plasmid pMRAD02"/>
</dbReference>
<gene>
    <name evidence="1" type="ordered locus">Mrad2831_6303</name>
</gene>
<sequence>MTSIADYTPEQIGEIRVHPLNTRTKGQYSLVIVQPKSNEQILVLEPCDWDHGRNRVVQMVAAGVDPFDIRFTFRKREQLETDGLPLRPCSEALWWTSRDEERRQASLADLADVGGAE</sequence>
<keyword evidence="1" id="KW-0614">Plasmid</keyword>
<name>B1M9Q0_METRJ</name>
<reference evidence="1 2" key="1">
    <citation type="submission" date="2008-03" db="EMBL/GenBank/DDBJ databases">
        <title>Complete sequence of plasmid2 of Methylobacterium radiotolerans JCM 2831.</title>
        <authorList>
            <consortium name="US DOE Joint Genome Institute"/>
            <person name="Copeland A."/>
            <person name="Lucas S."/>
            <person name="Lapidus A."/>
            <person name="Glavina del Rio T."/>
            <person name="Dalin E."/>
            <person name="Tice H."/>
            <person name="Bruce D."/>
            <person name="Goodwin L."/>
            <person name="Pitluck S."/>
            <person name="Kiss H."/>
            <person name="Brettin T."/>
            <person name="Detter J.C."/>
            <person name="Han C."/>
            <person name="Kuske C.R."/>
            <person name="Schmutz J."/>
            <person name="Larimer F."/>
            <person name="Land M."/>
            <person name="Hauser L."/>
            <person name="Kyrpides N."/>
            <person name="Mikhailova N."/>
            <person name="Marx C.J."/>
            <person name="Richardson P."/>
        </authorList>
    </citation>
    <scope>NUCLEOTIDE SEQUENCE [LARGE SCALE GENOMIC DNA]</scope>
    <source>
        <strain evidence="2">ATCC 27329 / DSM 1819 / JCM 2831 / NBRC 15690 / NCIMB 10815 / 0-1</strain>
        <plasmid evidence="2">Plasmid pMRAD02</plasmid>
    </source>
</reference>
<dbReference type="EMBL" id="CP001003">
    <property type="protein sequence ID" value="ACB28225.1"/>
    <property type="molecule type" value="Genomic_DNA"/>
</dbReference>
<geneLocation type="plasmid" evidence="1 2">
    <name>pMRAD02</name>
</geneLocation>
<dbReference type="RefSeq" id="WP_012329464.1">
    <property type="nucleotide sequence ID" value="NC_010509.1"/>
</dbReference>
<dbReference type="AlphaFoldDB" id="B1M9Q0"/>
<accession>B1M9Q0</accession>